<keyword evidence="4" id="KW-1185">Reference proteome</keyword>
<dbReference type="RefSeq" id="WP_184019895.1">
    <property type="nucleotide sequence ID" value="NZ_JACHFD010000014.1"/>
</dbReference>
<dbReference type="Pfam" id="PF06439">
    <property type="entry name" value="3keto-disac_hyd"/>
    <property type="match status" value="1"/>
</dbReference>
<organism evidence="3 4">
    <name type="scientific">Haloferula luteola</name>
    <dbReference type="NCBI Taxonomy" id="595692"/>
    <lineage>
        <taxon>Bacteria</taxon>
        <taxon>Pseudomonadati</taxon>
        <taxon>Verrucomicrobiota</taxon>
        <taxon>Verrucomicrobiia</taxon>
        <taxon>Verrucomicrobiales</taxon>
        <taxon>Verrucomicrobiaceae</taxon>
        <taxon>Haloferula</taxon>
    </lineage>
</organism>
<name>A0A840V507_9BACT</name>
<feature type="signal peptide" evidence="1">
    <location>
        <begin position="1"/>
        <end position="20"/>
    </location>
</feature>
<proteinExistence type="predicted"/>
<sequence>MKTQSIAGWMLVLGWMPVQAAEGEWKELLSAPLVENWTSASGGAPGNGWELKEGVLHRTGGTGDLISVADYADFELEFEWKISSGGNSGVKYRLRKQKGNWIGPEYQVLDNERHPNGKTPDQRAGSIYDVVEPKEGGQPDADGWNHSKIVVKGDTITHWLNAKVVVKAKVGSASWKKMKKESKFAGVDDYAEPGSGHFLIQDHGDEVWFRAMKVRKLDGSL</sequence>
<comment type="caution">
    <text evidence="3">The sequence shown here is derived from an EMBL/GenBank/DDBJ whole genome shotgun (WGS) entry which is preliminary data.</text>
</comment>
<dbReference type="AlphaFoldDB" id="A0A840V507"/>
<keyword evidence="1" id="KW-0732">Signal</keyword>
<dbReference type="EMBL" id="JACHFD010000014">
    <property type="protein sequence ID" value="MBB5352673.1"/>
    <property type="molecule type" value="Genomic_DNA"/>
</dbReference>
<gene>
    <name evidence="3" type="ORF">HNR46_002921</name>
</gene>
<protein>
    <recommendedName>
        <fullName evidence="2">3-keto-alpha-glucoside-1,2-lyase/3-keto-2-hydroxy-glucal hydratase domain-containing protein</fullName>
    </recommendedName>
</protein>
<feature type="chain" id="PRO_5032546664" description="3-keto-alpha-glucoside-1,2-lyase/3-keto-2-hydroxy-glucal hydratase domain-containing protein" evidence="1">
    <location>
        <begin position="21"/>
        <end position="221"/>
    </location>
</feature>
<dbReference type="InterPro" id="IPR010496">
    <property type="entry name" value="AL/BT2_dom"/>
</dbReference>
<evidence type="ECO:0000313" key="4">
    <source>
        <dbReference type="Proteomes" id="UP000557717"/>
    </source>
</evidence>
<feature type="domain" description="3-keto-alpha-glucoside-1,2-lyase/3-keto-2-hydroxy-glucal hydratase" evidence="2">
    <location>
        <begin position="25"/>
        <end position="215"/>
    </location>
</feature>
<evidence type="ECO:0000313" key="3">
    <source>
        <dbReference type="EMBL" id="MBB5352673.1"/>
    </source>
</evidence>
<evidence type="ECO:0000259" key="2">
    <source>
        <dbReference type="Pfam" id="PF06439"/>
    </source>
</evidence>
<reference evidence="3 4" key="1">
    <citation type="submission" date="2020-08" db="EMBL/GenBank/DDBJ databases">
        <title>Genomic Encyclopedia of Type Strains, Phase IV (KMG-IV): sequencing the most valuable type-strain genomes for metagenomic binning, comparative biology and taxonomic classification.</title>
        <authorList>
            <person name="Goeker M."/>
        </authorList>
    </citation>
    <scope>NUCLEOTIDE SEQUENCE [LARGE SCALE GENOMIC DNA]</scope>
    <source>
        <strain evidence="3 4">YC6886</strain>
    </source>
</reference>
<dbReference type="Gene3D" id="2.60.120.560">
    <property type="entry name" value="Exo-inulinase, domain 1"/>
    <property type="match status" value="1"/>
</dbReference>
<dbReference type="Proteomes" id="UP000557717">
    <property type="component" value="Unassembled WGS sequence"/>
</dbReference>
<dbReference type="GO" id="GO:0016787">
    <property type="term" value="F:hydrolase activity"/>
    <property type="evidence" value="ECO:0007669"/>
    <property type="project" value="InterPro"/>
</dbReference>
<accession>A0A840V507</accession>
<evidence type="ECO:0000256" key="1">
    <source>
        <dbReference type="SAM" id="SignalP"/>
    </source>
</evidence>